<dbReference type="PANTHER" id="PTHR43493">
    <property type="entry name" value="DNA GYRASE/TOPOISOMERASE SUBUNIT A"/>
    <property type="match status" value="1"/>
</dbReference>
<name>A0A955RHW5_9BACT</name>
<dbReference type="AlphaFoldDB" id="A0A955RHW5"/>
<gene>
    <name evidence="1" type="ORF">KC660_02040</name>
</gene>
<organism evidence="1 2">
    <name type="scientific">Candidatus Dojkabacteria bacterium</name>
    <dbReference type="NCBI Taxonomy" id="2099670"/>
    <lineage>
        <taxon>Bacteria</taxon>
        <taxon>Candidatus Dojkabacteria</taxon>
    </lineage>
</organism>
<dbReference type="Gene3D" id="2.120.10.90">
    <property type="entry name" value="DNA gyrase/topoisomerase IV, subunit A, C-terminal"/>
    <property type="match status" value="1"/>
</dbReference>
<dbReference type="GO" id="GO:0009330">
    <property type="term" value="C:DNA topoisomerase type II (double strand cut, ATP-hydrolyzing) complex"/>
    <property type="evidence" value="ECO:0007669"/>
    <property type="project" value="TreeGrafter"/>
</dbReference>
<dbReference type="Pfam" id="PF03989">
    <property type="entry name" value="DNA_gyraseA_C"/>
    <property type="match status" value="4"/>
</dbReference>
<reference evidence="1" key="2">
    <citation type="journal article" date="2021" name="Microbiome">
        <title>Successional dynamics and alternative stable states in a saline activated sludge microbial community over 9 years.</title>
        <authorList>
            <person name="Wang Y."/>
            <person name="Ye J."/>
            <person name="Ju F."/>
            <person name="Liu L."/>
            <person name="Boyd J.A."/>
            <person name="Deng Y."/>
            <person name="Parks D.H."/>
            <person name="Jiang X."/>
            <person name="Yin X."/>
            <person name="Woodcroft B.J."/>
            <person name="Tyson G.W."/>
            <person name="Hugenholtz P."/>
            <person name="Polz M.F."/>
            <person name="Zhang T."/>
        </authorList>
    </citation>
    <scope>NUCLEOTIDE SEQUENCE</scope>
    <source>
        <strain evidence="1">HKST-UBA10</strain>
    </source>
</reference>
<dbReference type="GO" id="GO:0006265">
    <property type="term" value="P:DNA topological change"/>
    <property type="evidence" value="ECO:0007669"/>
    <property type="project" value="InterPro"/>
</dbReference>
<accession>A0A955RHW5</accession>
<evidence type="ECO:0000313" key="2">
    <source>
        <dbReference type="Proteomes" id="UP000782843"/>
    </source>
</evidence>
<proteinExistence type="predicted"/>
<dbReference type="Proteomes" id="UP000782843">
    <property type="component" value="Unassembled WGS sequence"/>
</dbReference>
<dbReference type="SUPFAM" id="SSF101904">
    <property type="entry name" value="GyrA/ParC C-terminal domain-like"/>
    <property type="match status" value="1"/>
</dbReference>
<reference evidence="1" key="1">
    <citation type="submission" date="2020-04" db="EMBL/GenBank/DDBJ databases">
        <authorList>
            <person name="Zhang T."/>
        </authorList>
    </citation>
    <scope>NUCLEOTIDE SEQUENCE</scope>
    <source>
        <strain evidence="1">HKST-UBA10</strain>
    </source>
</reference>
<dbReference type="GO" id="GO:0003677">
    <property type="term" value="F:DNA binding"/>
    <property type="evidence" value="ECO:0007669"/>
    <property type="project" value="InterPro"/>
</dbReference>
<dbReference type="GO" id="GO:0003918">
    <property type="term" value="F:DNA topoisomerase type II (double strand cut, ATP-hydrolyzing) activity"/>
    <property type="evidence" value="ECO:0007669"/>
    <property type="project" value="TreeGrafter"/>
</dbReference>
<feature type="non-terminal residue" evidence="1">
    <location>
        <position position="1"/>
    </location>
</feature>
<dbReference type="PANTHER" id="PTHR43493:SF5">
    <property type="entry name" value="DNA GYRASE SUBUNIT A, CHLOROPLASTIC_MITOCHONDRIAL"/>
    <property type="match status" value="1"/>
</dbReference>
<dbReference type="InterPro" id="IPR035516">
    <property type="entry name" value="Gyrase/topoIV_suA_C"/>
</dbReference>
<dbReference type="GO" id="GO:0005737">
    <property type="term" value="C:cytoplasm"/>
    <property type="evidence" value="ECO:0007669"/>
    <property type="project" value="TreeGrafter"/>
</dbReference>
<dbReference type="InterPro" id="IPR006691">
    <property type="entry name" value="GyrA/parC_rep"/>
</dbReference>
<dbReference type="InterPro" id="IPR050220">
    <property type="entry name" value="Type_II_DNA_Topoisomerases"/>
</dbReference>
<dbReference type="EMBL" id="JAGQLG010000072">
    <property type="protein sequence ID" value="MCA9382167.1"/>
    <property type="molecule type" value="Genomic_DNA"/>
</dbReference>
<comment type="caution">
    <text evidence="1">The sequence shown here is derived from an EMBL/GenBank/DDBJ whole genome shotgun (WGS) entry which is preliminary data.</text>
</comment>
<protein>
    <submittedName>
        <fullName evidence="1">DNA gyrase subunit A</fullName>
    </submittedName>
</protein>
<sequence>KYKYLFFATKNGTVKKTSLEEFEKIRSNGLISINLDEGDELRWVKPTTGENEVLLVTSFARSIRFKEKDVRPTGRATMGVRGIKFRDKSDEVIAMDVVRKGEMFVMSISANGYGKSTPLDQFPMQGRGGQGVFAFQLRDKTGKLVVSRVIDHPKSELLIMSEDGNAIRLKSQDLPKLNRQTSGVRLIKLAKGDKVAAVAFL</sequence>
<dbReference type="GO" id="GO:0005524">
    <property type="term" value="F:ATP binding"/>
    <property type="evidence" value="ECO:0007669"/>
    <property type="project" value="InterPro"/>
</dbReference>
<evidence type="ECO:0000313" key="1">
    <source>
        <dbReference type="EMBL" id="MCA9382167.1"/>
    </source>
</evidence>